<sequence length="518" mass="53540">MPPRSLPTLPHLACALLLALLLLGSVPSAARRVNYTIDDEIGDSNSGVVPTYAPADAWTQGATADIDPLQAFQGTWHAATYDPDDTETRTVTATFEGSAVYVYHILANAASATAGSAGLAFYLDDDLVGTFAYVSDGEEDVQYNVPVYSNTSVPHGSHTLRVETSGPATPDVLFDYIVYTARDGSGGHGHGWHGSGDRDGDDSDGDPASTSTSTSTSNSTSSSSPSDSSSTPSSTSDGTDDNDDDGSSSASSTSATPTSESDTDDGSSRGFRGGNGDGGGHHGSHGSTTAGVIVGGTIGGLALLAIIVGTIIYFHRRSRRARPPAADDDDEKQLRAAGSGNDGLGAASVHLHHPRPSVSGTTTEMSVHAPPPGLPSQSVPHIIPAAGYNQGHFAEADVLSDPSSPSAPAETPVSASIIVRPPASASVKRIQRQAEIAYQIRLLEAQMQVLQADPVDDPSVDAGATPPAADTAHDSALQAEVQVLRDEVASLRTRWELEQRITTEFTASEAPPRYSRGS</sequence>
<name>A0A1M2VK98_TRAPU</name>
<comment type="caution">
    <text evidence="8">The sequence shown here is derived from an EMBL/GenBank/DDBJ whole genome shotgun (WGS) entry which is preliminary data.</text>
</comment>
<evidence type="ECO:0000256" key="1">
    <source>
        <dbReference type="ARBA" id="ARBA00004167"/>
    </source>
</evidence>
<organism evidence="8 9">
    <name type="scientific">Trametes pubescens</name>
    <name type="common">White-rot fungus</name>
    <dbReference type="NCBI Taxonomy" id="154538"/>
    <lineage>
        <taxon>Eukaryota</taxon>
        <taxon>Fungi</taxon>
        <taxon>Dikarya</taxon>
        <taxon>Basidiomycota</taxon>
        <taxon>Agaricomycotina</taxon>
        <taxon>Agaricomycetes</taxon>
        <taxon>Polyporales</taxon>
        <taxon>Polyporaceae</taxon>
        <taxon>Trametes</taxon>
    </lineage>
</organism>
<keyword evidence="4 6" id="KW-0472">Membrane</keyword>
<comment type="subcellular location">
    <subcellularLocation>
        <location evidence="1">Membrane</location>
        <topology evidence="1">Single-pass membrane protein</topology>
    </subcellularLocation>
</comment>
<feature type="compositionally biased region" description="Low complexity" evidence="5">
    <location>
        <begin position="206"/>
        <end position="237"/>
    </location>
</feature>
<evidence type="ECO:0000256" key="5">
    <source>
        <dbReference type="SAM" id="MobiDB-lite"/>
    </source>
</evidence>
<dbReference type="InterPro" id="IPR051694">
    <property type="entry name" value="Immunoregulatory_rcpt-like"/>
</dbReference>
<feature type="transmembrane region" description="Helical" evidence="6">
    <location>
        <begin position="292"/>
        <end position="314"/>
    </location>
</feature>
<gene>
    <name evidence="8" type="ORF">TRAPUB_1083</name>
</gene>
<feature type="chain" id="PRO_5012815448" evidence="7">
    <location>
        <begin position="31"/>
        <end position="518"/>
    </location>
</feature>
<feature type="compositionally biased region" description="Low complexity" evidence="5">
    <location>
        <begin position="247"/>
        <end position="260"/>
    </location>
</feature>
<evidence type="ECO:0000256" key="4">
    <source>
        <dbReference type="ARBA" id="ARBA00023136"/>
    </source>
</evidence>
<dbReference type="AlphaFoldDB" id="A0A1M2VK98"/>
<dbReference type="Proteomes" id="UP000184267">
    <property type="component" value="Unassembled WGS sequence"/>
</dbReference>
<evidence type="ECO:0000256" key="3">
    <source>
        <dbReference type="ARBA" id="ARBA00022989"/>
    </source>
</evidence>
<proteinExistence type="predicted"/>
<keyword evidence="9" id="KW-1185">Reference proteome</keyword>
<accession>A0A1M2VK98</accession>
<reference evidence="8 9" key="1">
    <citation type="submission" date="2016-10" db="EMBL/GenBank/DDBJ databases">
        <title>Genome sequence of the basidiomycete white-rot fungus Trametes pubescens.</title>
        <authorList>
            <person name="Makela M.R."/>
            <person name="Granchi Z."/>
            <person name="Peng M."/>
            <person name="De Vries R.P."/>
            <person name="Grigoriev I."/>
            <person name="Riley R."/>
            <person name="Hilden K."/>
        </authorList>
    </citation>
    <scope>NUCLEOTIDE SEQUENCE [LARGE SCALE GENOMIC DNA]</scope>
    <source>
        <strain evidence="8 9">FBCC735</strain>
    </source>
</reference>
<feature type="compositionally biased region" description="Gly residues" evidence="5">
    <location>
        <begin position="185"/>
        <end position="194"/>
    </location>
</feature>
<dbReference type="EMBL" id="MNAD01001093">
    <property type="protein sequence ID" value="OJT08029.1"/>
    <property type="molecule type" value="Genomic_DNA"/>
</dbReference>
<keyword evidence="3 6" id="KW-1133">Transmembrane helix</keyword>
<evidence type="ECO:0000313" key="9">
    <source>
        <dbReference type="Proteomes" id="UP000184267"/>
    </source>
</evidence>
<dbReference type="PANTHER" id="PTHR15549">
    <property type="entry name" value="PAIRED IMMUNOGLOBULIN-LIKE TYPE 2 RECEPTOR"/>
    <property type="match status" value="1"/>
</dbReference>
<keyword evidence="2 6" id="KW-0812">Transmembrane</keyword>
<dbReference type="GO" id="GO:0071944">
    <property type="term" value="C:cell periphery"/>
    <property type="evidence" value="ECO:0007669"/>
    <property type="project" value="UniProtKB-ARBA"/>
</dbReference>
<evidence type="ECO:0000313" key="8">
    <source>
        <dbReference type="EMBL" id="OJT08029.1"/>
    </source>
</evidence>
<evidence type="ECO:0000256" key="7">
    <source>
        <dbReference type="SAM" id="SignalP"/>
    </source>
</evidence>
<dbReference type="Gene3D" id="2.60.120.260">
    <property type="entry name" value="Galactose-binding domain-like"/>
    <property type="match status" value="1"/>
</dbReference>
<dbReference type="OMA" id="FCIITHT"/>
<evidence type="ECO:0000256" key="6">
    <source>
        <dbReference type="SAM" id="Phobius"/>
    </source>
</evidence>
<feature type="region of interest" description="Disordered" evidence="5">
    <location>
        <begin position="318"/>
        <end position="382"/>
    </location>
</feature>
<evidence type="ECO:0000256" key="2">
    <source>
        <dbReference type="ARBA" id="ARBA00022692"/>
    </source>
</evidence>
<dbReference type="OrthoDB" id="2755518at2759"/>
<feature type="signal peptide" evidence="7">
    <location>
        <begin position="1"/>
        <end position="30"/>
    </location>
</feature>
<keyword evidence="7" id="KW-0732">Signal</keyword>
<dbReference type="GO" id="GO:0016020">
    <property type="term" value="C:membrane"/>
    <property type="evidence" value="ECO:0007669"/>
    <property type="project" value="UniProtKB-SubCell"/>
</dbReference>
<feature type="region of interest" description="Disordered" evidence="5">
    <location>
        <begin position="185"/>
        <end position="284"/>
    </location>
</feature>
<protein>
    <submittedName>
        <fullName evidence="8">Uncharacterized protein</fullName>
    </submittedName>
</protein>